<evidence type="ECO:0008006" key="12">
    <source>
        <dbReference type="Google" id="ProtNLM"/>
    </source>
</evidence>
<keyword evidence="6 9" id="KW-0472">Membrane</keyword>
<evidence type="ECO:0000256" key="4">
    <source>
        <dbReference type="ARBA" id="ARBA00022737"/>
    </source>
</evidence>
<dbReference type="AlphaFoldDB" id="A0A5J5RNW8"/>
<dbReference type="OrthoDB" id="3222at2759"/>
<dbReference type="InterPro" id="IPR023271">
    <property type="entry name" value="Aquaporin-like"/>
</dbReference>
<dbReference type="InterPro" id="IPR000425">
    <property type="entry name" value="MIP"/>
</dbReference>
<keyword evidence="2 8" id="KW-0813">Transport</keyword>
<evidence type="ECO:0000256" key="2">
    <source>
        <dbReference type="ARBA" id="ARBA00022448"/>
    </source>
</evidence>
<evidence type="ECO:0000256" key="9">
    <source>
        <dbReference type="SAM" id="Phobius"/>
    </source>
</evidence>
<keyword evidence="11" id="KW-1185">Reference proteome</keyword>
<keyword evidence="4" id="KW-0677">Repeat</keyword>
<reference evidence="11" key="1">
    <citation type="journal article" date="2020" name="Nat. Genet.">
        <title>Genomic diversifications of five Gossypium allopolyploid species and their impact on cotton improvement.</title>
        <authorList>
            <person name="Chen Z.J."/>
            <person name="Sreedasyam A."/>
            <person name="Ando A."/>
            <person name="Song Q."/>
            <person name="De Santiago L.M."/>
            <person name="Hulse-Kemp A.M."/>
            <person name="Ding M."/>
            <person name="Ye W."/>
            <person name="Kirkbride R.C."/>
            <person name="Jenkins J."/>
            <person name="Plott C."/>
            <person name="Lovell J."/>
            <person name="Lin Y.M."/>
            <person name="Vaughn R."/>
            <person name="Liu B."/>
            <person name="Simpson S."/>
            <person name="Scheffler B.E."/>
            <person name="Wen L."/>
            <person name="Saski C.A."/>
            <person name="Grover C.E."/>
            <person name="Hu G."/>
            <person name="Conover J.L."/>
            <person name="Carlson J.W."/>
            <person name="Shu S."/>
            <person name="Boston L.B."/>
            <person name="Williams M."/>
            <person name="Peterson D.G."/>
            <person name="McGee K."/>
            <person name="Jones D.C."/>
            <person name="Wendel J.F."/>
            <person name="Stelly D.M."/>
            <person name="Grimwood J."/>
            <person name="Schmutz J."/>
        </authorList>
    </citation>
    <scope>NUCLEOTIDE SEQUENCE [LARGE SCALE GENOMIC DNA]</scope>
    <source>
        <strain evidence="11">cv. 3-79</strain>
    </source>
</reference>
<evidence type="ECO:0000256" key="6">
    <source>
        <dbReference type="ARBA" id="ARBA00023136"/>
    </source>
</evidence>
<comment type="similarity">
    <text evidence="7">Belongs to the MIP/aquaporin (TC 1.A.8) family. SIP (TC 1.A.8.10) subfamily.</text>
</comment>
<name>A0A5J5RNW8_GOSBA</name>
<protein>
    <recommendedName>
        <fullName evidence="12">Aquaporin</fullName>
    </recommendedName>
</protein>
<keyword evidence="3 8" id="KW-0812">Transmembrane</keyword>
<evidence type="ECO:0000256" key="1">
    <source>
        <dbReference type="ARBA" id="ARBA00004141"/>
    </source>
</evidence>
<dbReference type="GO" id="GO:0015250">
    <property type="term" value="F:water channel activity"/>
    <property type="evidence" value="ECO:0007669"/>
    <property type="project" value="InterPro"/>
</dbReference>
<dbReference type="SUPFAM" id="SSF81338">
    <property type="entry name" value="Aquaporin-like"/>
    <property type="match status" value="1"/>
</dbReference>
<accession>A0A5J5RNW8</accession>
<feature type="transmembrane region" description="Helical" evidence="9">
    <location>
        <begin position="95"/>
        <end position="115"/>
    </location>
</feature>
<dbReference type="GO" id="GO:0016020">
    <property type="term" value="C:membrane"/>
    <property type="evidence" value="ECO:0007669"/>
    <property type="project" value="UniProtKB-SubCell"/>
</dbReference>
<gene>
    <name evidence="10" type="ORF">ES319_D05G228500v1</name>
</gene>
<feature type="transmembrane region" description="Helical" evidence="9">
    <location>
        <begin position="6"/>
        <end position="28"/>
    </location>
</feature>
<dbReference type="Pfam" id="PF00230">
    <property type="entry name" value="MIP"/>
    <property type="match status" value="1"/>
</dbReference>
<evidence type="ECO:0000256" key="8">
    <source>
        <dbReference type="RuleBase" id="RU000477"/>
    </source>
</evidence>
<organism evidence="10 11">
    <name type="scientific">Gossypium barbadense</name>
    <name type="common">Sea Island cotton</name>
    <name type="synonym">Hibiscus barbadensis</name>
    <dbReference type="NCBI Taxonomy" id="3634"/>
    <lineage>
        <taxon>Eukaryota</taxon>
        <taxon>Viridiplantae</taxon>
        <taxon>Streptophyta</taxon>
        <taxon>Embryophyta</taxon>
        <taxon>Tracheophyta</taxon>
        <taxon>Spermatophyta</taxon>
        <taxon>Magnoliopsida</taxon>
        <taxon>eudicotyledons</taxon>
        <taxon>Gunneridae</taxon>
        <taxon>Pentapetalae</taxon>
        <taxon>rosids</taxon>
        <taxon>malvids</taxon>
        <taxon>Malvales</taxon>
        <taxon>Malvaceae</taxon>
        <taxon>Malvoideae</taxon>
        <taxon>Gossypium</taxon>
    </lineage>
</organism>
<feature type="transmembrane region" description="Helical" evidence="9">
    <location>
        <begin position="135"/>
        <end position="155"/>
    </location>
</feature>
<evidence type="ECO:0000256" key="7">
    <source>
        <dbReference type="ARBA" id="ARBA00024030"/>
    </source>
</evidence>
<dbReference type="PRINTS" id="PR00783">
    <property type="entry name" value="MINTRINSICP"/>
</dbReference>
<sequence length="252" mass="27755">MGVIKSAMADAFLTSMWVFSMPFLRILTLKIVDFLGLRPFPLAAFFITALLVSLMMFVFTIFGNALGGATFNPTASVAFYAVGLKKDWPALSMAVRFPLQAAGGVVGVKTVLGVLPMEYKETIKGPSLKVDMQTGFLAEGLLTFGLCLALLVILVRGPNNPLLKLLLMAISTVVFVGRGANYTGPSMNPANAFGWAYVNNWHNSWELYYVYWMGPLIGATLAAWVFRFLFSPSSSTNEKKSLIFMYNFLLYF</sequence>
<dbReference type="EMBL" id="CM018219">
    <property type="protein sequence ID" value="KAB2030391.1"/>
    <property type="molecule type" value="Genomic_DNA"/>
</dbReference>
<evidence type="ECO:0000256" key="3">
    <source>
        <dbReference type="ARBA" id="ARBA00022692"/>
    </source>
</evidence>
<evidence type="ECO:0000313" key="11">
    <source>
        <dbReference type="Proteomes" id="UP000327439"/>
    </source>
</evidence>
<proteinExistence type="inferred from homology"/>
<dbReference type="Gene3D" id="1.20.1080.10">
    <property type="entry name" value="Glycerol uptake facilitator protein"/>
    <property type="match status" value="1"/>
</dbReference>
<evidence type="ECO:0000256" key="5">
    <source>
        <dbReference type="ARBA" id="ARBA00022989"/>
    </source>
</evidence>
<dbReference type="InterPro" id="IPR044222">
    <property type="entry name" value="SIP1-1/2-like"/>
</dbReference>
<feature type="transmembrane region" description="Helical" evidence="9">
    <location>
        <begin position="162"/>
        <end position="180"/>
    </location>
</feature>
<keyword evidence="5 9" id="KW-1133">Transmembrane helix</keyword>
<feature type="transmembrane region" description="Helical" evidence="9">
    <location>
        <begin position="40"/>
        <end position="59"/>
    </location>
</feature>
<dbReference type="Proteomes" id="UP000327439">
    <property type="component" value="Chromosome D05"/>
</dbReference>
<dbReference type="PANTHER" id="PTHR46739:SF2">
    <property type="entry name" value="MAJOR INTRINSIC PROTEIN (MIP) FAMILY TRANSPORTER"/>
    <property type="match status" value="1"/>
</dbReference>
<evidence type="ECO:0000313" key="10">
    <source>
        <dbReference type="EMBL" id="KAB2030391.1"/>
    </source>
</evidence>
<comment type="subcellular location">
    <subcellularLocation>
        <location evidence="1">Membrane</location>
        <topology evidence="1">Multi-pass membrane protein</topology>
    </subcellularLocation>
</comment>
<feature type="transmembrane region" description="Helical" evidence="9">
    <location>
        <begin position="209"/>
        <end position="230"/>
    </location>
</feature>
<dbReference type="PANTHER" id="PTHR46739">
    <property type="entry name" value="AQUAPORIN SIP1-1"/>
    <property type="match status" value="1"/>
</dbReference>